<accession>A0ABY4C8V4</accession>
<protein>
    <submittedName>
        <fullName evidence="2">TolC family protein</fullName>
    </submittedName>
</protein>
<organism evidence="2 3">
    <name type="scientific">Bdellovibrio reynosensis</name>
    <dbReference type="NCBI Taxonomy" id="2835041"/>
    <lineage>
        <taxon>Bacteria</taxon>
        <taxon>Pseudomonadati</taxon>
        <taxon>Bdellovibrionota</taxon>
        <taxon>Bdellovibrionia</taxon>
        <taxon>Bdellovibrionales</taxon>
        <taxon>Pseudobdellovibrionaceae</taxon>
        <taxon>Bdellovibrio</taxon>
    </lineage>
</organism>
<keyword evidence="1" id="KW-0175">Coiled coil</keyword>
<dbReference type="SUPFAM" id="SSF56954">
    <property type="entry name" value="Outer membrane efflux proteins (OEP)"/>
    <property type="match status" value="1"/>
</dbReference>
<evidence type="ECO:0000313" key="3">
    <source>
        <dbReference type="Proteomes" id="UP000830116"/>
    </source>
</evidence>
<reference evidence="2" key="1">
    <citation type="submission" date="2022-03" db="EMBL/GenBank/DDBJ databases">
        <title>Genome Identification and Characterization of new species Bdellovibrio reynosense LBG001 sp. nov. from a Mexico soil sample.</title>
        <authorList>
            <person name="Camilli A."/>
            <person name="Ajao Y."/>
            <person name="Guo X."/>
        </authorList>
    </citation>
    <scope>NUCLEOTIDE SEQUENCE</scope>
    <source>
        <strain evidence="2">LBG001</strain>
    </source>
</reference>
<dbReference type="PANTHER" id="PTHR30203:SF30">
    <property type="entry name" value="OUTER MEMBRANE PROTEIN-RELATED"/>
    <property type="match status" value="1"/>
</dbReference>
<dbReference type="InterPro" id="IPR010131">
    <property type="entry name" value="MdtP/NodT-like"/>
</dbReference>
<evidence type="ECO:0000313" key="2">
    <source>
        <dbReference type="EMBL" id="UOF01164.1"/>
    </source>
</evidence>
<dbReference type="EMBL" id="CP093442">
    <property type="protein sequence ID" value="UOF01164.1"/>
    <property type="molecule type" value="Genomic_DNA"/>
</dbReference>
<feature type="coiled-coil region" evidence="1">
    <location>
        <begin position="375"/>
        <end position="428"/>
    </location>
</feature>
<dbReference type="PANTHER" id="PTHR30203">
    <property type="entry name" value="OUTER MEMBRANE CATION EFFLUX PROTEIN"/>
    <property type="match status" value="1"/>
</dbReference>
<gene>
    <name evidence="2" type="ORF">MNR06_15805</name>
</gene>
<sequence>MKRFDVWELITLSALFFTLLAGSYAKATNLQDYLEEVKKENTGYEASETQSEAAHLKSREADLIFAPRFFANARVGHDGKESFGSTLTYDRLNLQNYSLGVSQDFNFGLQTKLSYALDRTEIEGATLPAGVGNSFWTATPTLELSLPLWANGFGRTARANQELSRQQNIAERFASEAQAKALLVEAEAAYWKLVSSQQIVEVQSRALTQAQSILEYVSRKARMNLGENADVLQAKAMVEATTFQLQLAKNQEKAARRNFNTYIHKNAEEPVAKLEGFNFEYLNSVAVPTQRPGNRSDVLAAEAQSKLAQASAKVVAERNKPNLDLYGSYAFNGRDEELNEAMSNAGQPEKDTAFVGVRLNIPLNFSVTSDVKAGALKAERAAELAYENKKFLQEQDWNNLVQQLSEAKENLKLATNIVNAQKAKLENERTRLKQGRTTTYQVLLFEQDFSQSEVNRVQAASLILGLNSQIKLYQASLEGGK</sequence>
<dbReference type="Proteomes" id="UP000830116">
    <property type="component" value="Chromosome"/>
</dbReference>
<evidence type="ECO:0000256" key="1">
    <source>
        <dbReference type="SAM" id="Coils"/>
    </source>
</evidence>
<keyword evidence="3" id="KW-1185">Reference proteome</keyword>
<proteinExistence type="predicted"/>
<name>A0ABY4C8V4_9BACT</name>
<dbReference type="Gene3D" id="1.20.1600.10">
    <property type="entry name" value="Outer membrane efflux proteins (OEP)"/>
    <property type="match status" value="1"/>
</dbReference>
<dbReference type="RefSeq" id="WP_243537510.1">
    <property type="nucleotide sequence ID" value="NZ_CP093442.1"/>
</dbReference>